<proteinExistence type="predicted"/>
<protein>
    <submittedName>
        <fullName evidence="2">Uncharacterized protein</fullName>
    </submittedName>
</protein>
<dbReference type="AlphaFoldDB" id="A0A0G4GH45"/>
<organism evidence="2">
    <name type="scientific">Chromera velia CCMP2878</name>
    <dbReference type="NCBI Taxonomy" id="1169474"/>
    <lineage>
        <taxon>Eukaryota</taxon>
        <taxon>Sar</taxon>
        <taxon>Alveolata</taxon>
        <taxon>Colpodellida</taxon>
        <taxon>Chromeraceae</taxon>
        <taxon>Chromera</taxon>
    </lineage>
</organism>
<dbReference type="EMBL" id="CDMZ01001205">
    <property type="protein sequence ID" value="CEM28963.1"/>
    <property type="molecule type" value="Genomic_DNA"/>
</dbReference>
<accession>A0A0G4GH45</accession>
<reference evidence="2" key="1">
    <citation type="submission" date="2014-11" db="EMBL/GenBank/DDBJ databases">
        <authorList>
            <person name="Otto D Thomas"/>
            <person name="Naeem Raeece"/>
        </authorList>
    </citation>
    <scope>NUCLEOTIDE SEQUENCE</scope>
</reference>
<gene>
    <name evidence="2" type="ORF">Cvel_21877</name>
</gene>
<name>A0A0G4GH45_9ALVE</name>
<sequence>MSIPHPNCPFPLLPSEDFPLWSWMLKDKKYYLLYSNRHRSEFYDTLICDSMKNWPKGVVDAVRWYKFFFSAQYKLPASKDFFYDSFAPTTYYAALEQYYDVDLSGLPAVLYSRDRQEVYRLKIEKIDREETSYVPRYVSRYVQDLITRPPSWFRLRDLPESPVPPREAAPPSPPQTPLARTAAAGGRLTSIPSQQRALDALRTTKTFRYGTHKL</sequence>
<feature type="region of interest" description="Disordered" evidence="1">
    <location>
        <begin position="161"/>
        <end position="180"/>
    </location>
</feature>
<feature type="compositionally biased region" description="Pro residues" evidence="1">
    <location>
        <begin position="161"/>
        <end position="176"/>
    </location>
</feature>
<evidence type="ECO:0000313" key="2">
    <source>
        <dbReference type="EMBL" id="CEM28963.1"/>
    </source>
</evidence>
<evidence type="ECO:0000256" key="1">
    <source>
        <dbReference type="SAM" id="MobiDB-lite"/>
    </source>
</evidence>
<dbReference type="VEuPathDB" id="CryptoDB:Cvel_21877"/>